<keyword evidence="2" id="KW-0813">Transport</keyword>
<dbReference type="GO" id="GO:0005524">
    <property type="term" value="F:ATP binding"/>
    <property type="evidence" value="ECO:0007669"/>
    <property type="project" value="UniProtKB-KW"/>
</dbReference>
<dbReference type="SUPFAM" id="SSF52540">
    <property type="entry name" value="P-loop containing nucleoside triphosphate hydrolases"/>
    <property type="match status" value="1"/>
</dbReference>
<feature type="domain" description="ABC transporter" evidence="5">
    <location>
        <begin position="3"/>
        <end position="230"/>
    </location>
</feature>
<dbReference type="PANTHER" id="PTHR43335:SF2">
    <property type="entry name" value="ABC TRANSPORTER, ATP-BINDING PROTEIN"/>
    <property type="match status" value="1"/>
</dbReference>
<dbReference type="InterPro" id="IPR017871">
    <property type="entry name" value="ABC_transporter-like_CS"/>
</dbReference>
<organism evidence="6 7">
    <name type="scientific">Clostridium oryzae</name>
    <dbReference type="NCBI Taxonomy" id="1450648"/>
    <lineage>
        <taxon>Bacteria</taxon>
        <taxon>Bacillati</taxon>
        <taxon>Bacillota</taxon>
        <taxon>Clostridia</taxon>
        <taxon>Eubacteriales</taxon>
        <taxon>Clostridiaceae</taxon>
        <taxon>Clostridium</taxon>
    </lineage>
</organism>
<dbReference type="SMART" id="SM00382">
    <property type="entry name" value="AAA"/>
    <property type="match status" value="1"/>
</dbReference>
<dbReference type="EMBL" id="MZGV01000038">
    <property type="protein sequence ID" value="OPJ59866.1"/>
    <property type="molecule type" value="Genomic_DNA"/>
</dbReference>
<keyword evidence="4 6" id="KW-0067">ATP-binding</keyword>
<dbReference type="Gene3D" id="3.40.50.300">
    <property type="entry name" value="P-loop containing nucleotide triphosphate hydrolases"/>
    <property type="match status" value="1"/>
</dbReference>
<dbReference type="EC" id="3.6.3.-" evidence="6"/>
<dbReference type="InterPro" id="IPR003593">
    <property type="entry name" value="AAA+_ATPase"/>
</dbReference>
<dbReference type="Proteomes" id="UP000190080">
    <property type="component" value="Unassembled WGS sequence"/>
</dbReference>
<dbReference type="InterPro" id="IPR003439">
    <property type="entry name" value="ABC_transporter-like_ATP-bd"/>
</dbReference>
<evidence type="ECO:0000256" key="4">
    <source>
        <dbReference type="ARBA" id="ARBA00022840"/>
    </source>
</evidence>
<dbReference type="PROSITE" id="PS50893">
    <property type="entry name" value="ABC_TRANSPORTER_2"/>
    <property type="match status" value="1"/>
</dbReference>
<comment type="caution">
    <text evidence="6">The sequence shown here is derived from an EMBL/GenBank/DDBJ whole genome shotgun (WGS) entry which is preliminary data.</text>
</comment>
<evidence type="ECO:0000256" key="1">
    <source>
        <dbReference type="ARBA" id="ARBA00005417"/>
    </source>
</evidence>
<reference evidence="6 7" key="1">
    <citation type="submission" date="2017-03" db="EMBL/GenBank/DDBJ databases">
        <title>Genome sequence of Clostridium oryzae DSM 28571.</title>
        <authorList>
            <person name="Poehlein A."/>
            <person name="Daniel R."/>
        </authorList>
    </citation>
    <scope>NUCLEOTIDE SEQUENCE [LARGE SCALE GENOMIC DNA]</scope>
    <source>
        <strain evidence="6 7">DSM 28571</strain>
    </source>
</reference>
<protein>
    <submittedName>
        <fullName evidence="6">Putative ABC transporter ATP-binding protein YxlF</fullName>
        <ecNumber evidence="6">3.6.3.-</ecNumber>
    </submittedName>
</protein>
<dbReference type="InterPro" id="IPR027417">
    <property type="entry name" value="P-loop_NTPase"/>
</dbReference>
<dbReference type="Pfam" id="PF00005">
    <property type="entry name" value="ABC_tran"/>
    <property type="match status" value="1"/>
</dbReference>
<dbReference type="PANTHER" id="PTHR43335">
    <property type="entry name" value="ABC TRANSPORTER, ATP-BINDING PROTEIN"/>
    <property type="match status" value="1"/>
</dbReference>
<dbReference type="PROSITE" id="PS00211">
    <property type="entry name" value="ABC_TRANSPORTER_1"/>
    <property type="match status" value="1"/>
</dbReference>
<evidence type="ECO:0000313" key="7">
    <source>
        <dbReference type="Proteomes" id="UP000190080"/>
    </source>
</evidence>
<gene>
    <name evidence="6" type="primary">yxlF_14</name>
    <name evidence="6" type="ORF">CLORY_30830</name>
</gene>
<accession>A0A1V4IIV5</accession>
<keyword evidence="3" id="KW-0547">Nucleotide-binding</keyword>
<proteinExistence type="inferred from homology"/>
<keyword evidence="6" id="KW-0378">Hydrolase</keyword>
<comment type="similarity">
    <text evidence="1">Belongs to the ABC transporter superfamily.</text>
</comment>
<evidence type="ECO:0000259" key="5">
    <source>
        <dbReference type="PROSITE" id="PS50893"/>
    </source>
</evidence>
<dbReference type="OrthoDB" id="9775135at2"/>
<sequence length="292" mass="32616">MNIYIDNLSKLYGRKYVLDNVSLTITTGMFGLLGRNGAGKTTLMRILATVAAKTTGKIDMAGIQIEKANEIRKIIGYLPQNFSIYPNMTVYQAMDYLGVLSELTKKERIERIPQLLQRVNLDSSYKKKIKCLSGGMKQRLGIAQALLNNPKILIVDEPTVGLDPEERVRFRNMISEIAEDRIVILSTHIVGDIAATCENIAVLDEGKVVYSGTANELSQQASGKVYSMEIHKEEIPFAKKNFHILNIQTHGAKTEIRLLSDVKPSSLAVTCKATIEDGYIELLRKKEGREIR</sequence>
<evidence type="ECO:0000313" key="6">
    <source>
        <dbReference type="EMBL" id="OPJ59866.1"/>
    </source>
</evidence>
<dbReference type="STRING" id="1450648.CLORY_30830"/>
<keyword evidence="7" id="KW-1185">Reference proteome</keyword>
<name>A0A1V4IIV5_9CLOT</name>
<dbReference type="RefSeq" id="WP_079426003.1">
    <property type="nucleotide sequence ID" value="NZ_MZGV01000038.1"/>
</dbReference>
<evidence type="ECO:0000256" key="2">
    <source>
        <dbReference type="ARBA" id="ARBA00022448"/>
    </source>
</evidence>
<dbReference type="GO" id="GO:0016887">
    <property type="term" value="F:ATP hydrolysis activity"/>
    <property type="evidence" value="ECO:0007669"/>
    <property type="project" value="InterPro"/>
</dbReference>
<dbReference type="AlphaFoldDB" id="A0A1V4IIV5"/>
<evidence type="ECO:0000256" key="3">
    <source>
        <dbReference type="ARBA" id="ARBA00022741"/>
    </source>
</evidence>
<dbReference type="CDD" id="cd03264">
    <property type="entry name" value="ABC_drug_resistance_like"/>
    <property type="match status" value="1"/>
</dbReference>